<dbReference type="InterPro" id="IPR005331">
    <property type="entry name" value="Sulfotransferase"/>
</dbReference>
<accession>A0A1H2RP33</accession>
<dbReference type="STRING" id="564137.SAMN04488238_101380"/>
<dbReference type="GO" id="GO:0008146">
    <property type="term" value="F:sulfotransferase activity"/>
    <property type="evidence" value="ECO:0007669"/>
    <property type="project" value="InterPro"/>
</dbReference>
<sequence>MRDLTGVWLTESQSLLYQVVPKAACSTIGQILHASDHGRFFDGDIHDATTGLIKWPNRWDSAPDPHAPGIINANIAAHASYSFSAVRNPFTRIVSCFFDKICTTQRDGLPYGGPLREMLRQNYGVQTTGDFDQIASFRRFLLFARDTLAFGKPQAADIHWLPQTHHLRPLIRAGGRYDAVFQIEDFGAGMAGVLAQVRTPHAVALDAVPRFNPATPRQHPVAAFFDDLAVHLTYQMYRWDFVALGYAPDPAQFAPVRPVDLTDLHLRLGDDYTPHWT</sequence>
<keyword evidence="4" id="KW-1133">Transmembrane helix</keyword>
<keyword evidence="9" id="KW-1185">Reference proteome</keyword>
<evidence type="ECO:0000256" key="6">
    <source>
        <dbReference type="ARBA" id="ARBA00023136"/>
    </source>
</evidence>
<keyword evidence="6" id="KW-0472">Membrane</keyword>
<reference evidence="8 9" key="1">
    <citation type="submission" date="2016-10" db="EMBL/GenBank/DDBJ databases">
        <authorList>
            <person name="de Groot N.N."/>
        </authorList>
    </citation>
    <scope>NUCLEOTIDE SEQUENCE [LARGE SCALE GENOMIC DNA]</scope>
    <source>
        <strain evidence="8 9">CGMCC 1.8894</strain>
    </source>
</reference>
<dbReference type="Pfam" id="PF03567">
    <property type="entry name" value="Sulfotransfer_2"/>
    <property type="match status" value="1"/>
</dbReference>
<comment type="subcellular location">
    <subcellularLocation>
        <location evidence="1">Golgi apparatus membrane</location>
        <topology evidence="1">Single-pass type II membrane protein</topology>
    </subcellularLocation>
</comment>
<dbReference type="PANTHER" id="PTHR12137:SF54">
    <property type="entry name" value="CARBOHYDRATE SULFOTRANSFERASE"/>
    <property type="match status" value="1"/>
</dbReference>
<keyword evidence="2 8" id="KW-0808">Transferase</keyword>
<protein>
    <submittedName>
        <fullName evidence="8">Sulfotransferase family protein</fullName>
    </submittedName>
</protein>
<keyword evidence="7" id="KW-0325">Glycoprotein</keyword>
<dbReference type="RefSeq" id="WP_092884798.1">
    <property type="nucleotide sequence ID" value="NZ_CP061498.1"/>
</dbReference>
<dbReference type="EMBL" id="FNOM01000001">
    <property type="protein sequence ID" value="SDW21216.1"/>
    <property type="molecule type" value="Genomic_DNA"/>
</dbReference>
<evidence type="ECO:0000313" key="8">
    <source>
        <dbReference type="EMBL" id="SDW21216.1"/>
    </source>
</evidence>
<evidence type="ECO:0000256" key="3">
    <source>
        <dbReference type="ARBA" id="ARBA00022692"/>
    </source>
</evidence>
<dbReference type="PANTHER" id="PTHR12137">
    <property type="entry name" value="CARBOHYDRATE SULFOTRANSFERASE"/>
    <property type="match status" value="1"/>
</dbReference>
<gene>
    <name evidence="8" type="ORF">SAMN04488238_101380</name>
</gene>
<name>A0A1H2RP33_9RHOB</name>
<keyword evidence="3" id="KW-0812">Transmembrane</keyword>
<proteinExistence type="predicted"/>
<dbReference type="GO" id="GO:0016051">
    <property type="term" value="P:carbohydrate biosynthetic process"/>
    <property type="evidence" value="ECO:0007669"/>
    <property type="project" value="InterPro"/>
</dbReference>
<evidence type="ECO:0000256" key="4">
    <source>
        <dbReference type="ARBA" id="ARBA00022989"/>
    </source>
</evidence>
<evidence type="ECO:0000256" key="1">
    <source>
        <dbReference type="ARBA" id="ARBA00004323"/>
    </source>
</evidence>
<keyword evidence="5" id="KW-0333">Golgi apparatus</keyword>
<evidence type="ECO:0000256" key="2">
    <source>
        <dbReference type="ARBA" id="ARBA00022679"/>
    </source>
</evidence>
<dbReference type="GO" id="GO:0016020">
    <property type="term" value="C:membrane"/>
    <property type="evidence" value="ECO:0007669"/>
    <property type="project" value="InterPro"/>
</dbReference>
<evidence type="ECO:0000256" key="7">
    <source>
        <dbReference type="ARBA" id="ARBA00023180"/>
    </source>
</evidence>
<evidence type="ECO:0000256" key="5">
    <source>
        <dbReference type="ARBA" id="ARBA00023034"/>
    </source>
</evidence>
<dbReference type="Proteomes" id="UP000198539">
    <property type="component" value="Unassembled WGS sequence"/>
</dbReference>
<organism evidence="8 9">
    <name type="scientific">Roseicitreum antarcticum</name>
    <dbReference type="NCBI Taxonomy" id="564137"/>
    <lineage>
        <taxon>Bacteria</taxon>
        <taxon>Pseudomonadati</taxon>
        <taxon>Pseudomonadota</taxon>
        <taxon>Alphaproteobacteria</taxon>
        <taxon>Rhodobacterales</taxon>
        <taxon>Paracoccaceae</taxon>
        <taxon>Roseicitreum</taxon>
    </lineage>
</organism>
<evidence type="ECO:0000313" key="9">
    <source>
        <dbReference type="Proteomes" id="UP000198539"/>
    </source>
</evidence>
<dbReference type="AlphaFoldDB" id="A0A1H2RP33"/>
<dbReference type="OrthoDB" id="7759404at2"/>
<dbReference type="InterPro" id="IPR018011">
    <property type="entry name" value="Carb_sulfotrans_8-10"/>
</dbReference>